<gene>
    <name evidence="2" type="ORF">MNB_SV-13-1663</name>
</gene>
<dbReference type="Pfam" id="PF13435">
    <property type="entry name" value="Cytochrome_C554"/>
    <property type="match status" value="1"/>
</dbReference>
<dbReference type="Gene3D" id="1.10.1130.10">
    <property type="entry name" value="Flavocytochrome C3, Chain A"/>
    <property type="match status" value="1"/>
</dbReference>
<name>A0A1W1CD75_9ZZZZ</name>
<reference evidence="2" key="1">
    <citation type="submission" date="2016-10" db="EMBL/GenBank/DDBJ databases">
        <authorList>
            <person name="de Groot N.N."/>
        </authorList>
    </citation>
    <scope>NUCLEOTIDE SEQUENCE</scope>
</reference>
<dbReference type="InterPro" id="IPR036280">
    <property type="entry name" value="Multihaem_cyt_sf"/>
</dbReference>
<feature type="domain" description="Cytochrome c-552/4" evidence="1">
    <location>
        <begin position="25"/>
        <end position="111"/>
    </location>
</feature>
<evidence type="ECO:0000313" key="2">
    <source>
        <dbReference type="EMBL" id="SFV63778.1"/>
    </source>
</evidence>
<dbReference type="SUPFAM" id="SSF48695">
    <property type="entry name" value="Multiheme cytochromes"/>
    <property type="match status" value="1"/>
</dbReference>
<dbReference type="AlphaFoldDB" id="A0A1W1CD75"/>
<proteinExistence type="predicted"/>
<dbReference type="InterPro" id="IPR023155">
    <property type="entry name" value="Cyt_c-552/4"/>
</dbReference>
<organism evidence="2">
    <name type="scientific">hydrothermal vent metagenome</name>
    <dbReference type="NCBI Taxonomy" id="652676"/>
    <lineage>
        <taxon>unclassified sequences</taxon>
        <taxon>metagenomes</taxon>
        <taxon>ecological metagenomes</taxon>
    </lineage>
</organism>
<dbReference type="EMBL" id="FPHM01000081">
    <property type="protein sequence ID" value="SFV63778.1"/>
    <property type="molecule type" value="Genomic_DNA"/>
</dbReference>
<evidence type="ECO:0000259" key="1">
    <source>
        <dbReference type="Pfam" id="PF13435"/>
    </source>
</evidence>
<sequence length="368" mass="41322">MKKILLLCLLSGFTLANVHFEKNQKCSKCHPAIYAEYKESQHGKATIFKDPIHGAVYNLHPQKNKKEKYRCATCHTPTADNLSALLKPHNGIIPDANNETQNEAIACAYCHRIEDVKSGIAMNKNVISKDTKVYFSNKSTTGTSQFHAIKTNKAIYKDGKMCLGCHSHKSNKNEFQVCSTKINDKAPEKNCITCHMHKVDGVPSIMSKDKTHTFHGFPGLHGDLTNLSQYIGMNFKVNDDKKMFTVSIDHKVPHASLLHPLRASKLLVSVKSGDDVSKMQTRKIIKKIGTNDKPSAPWLATQIVHDTTIPANTKKAYPYQWDLKSGDVITATFGYYLVKPKALKKFDLQDTEEATKFRIIKKESFTVK</sequence>
<accession>A0A1W1CD75</accession>
<protein>
    <recommendedName>
        <fullName evidence="1">Cytochrome c-552/4 domain-containing protein</fullName>
    </recommendedName>
</protein>